<keyword evidence="1" id="KW-0732">Signal</keyword>
<evidence type="ECO:0000256" key="1">
    <source>
        <dbReference type="SAM" id="SignalP"/>
    </source>
</evidence>
<sequence length="191" mass="20518">MATTRTNFSRMWPNSRALIRLVIRGAVHAGATAVWLTGAAAQPARPAAPAECAPDRVLVATAAGPLRFRVEIADTPEDRARGLMFRREVPAGEGMLFIYDAPVPMSFWMRNTLVPLDLLFIDAVGVIRHIHPMARPLDETPIPGAAPGDPQPLRLMALEIAGGEAARLGLRAGQPVAHPRLAQDSAVWPCA</sequence>
<keyword evidence="3" id="KW-1185">Reference proteome</keyword>
<dbReference type="Gene3D" id="2.60.120.1140">
    <property type="entry name" value="Protein of unknown function DUF192"/>
    <property type="match status" value="1"/>
</dbReference>
<dbReference type="PANTHER" id="PTHR37953:SF1">
    <property type="entry name" value="UPF0127 PROTEIN MJ1496"/>
    <property type="match status" value="1"/>
</dbReference>
<dbReference type="Pfam" id="PF02643">
    <property type="entry name" value="DUF192"/>
    <property type="match status" value="1"/>
</dbReference>
<feature type="signal peptide" evidence="1">
    <location>
        <begin position="1"/>
        <end position="29"/>
    </location>
</feature>
<evidence type="ECO:0000313" key="3">
    <source>
        <dbReference type="Proteomes" id="UP001224997"/>
    </source>
</evidence>
<dbReference type="PANTHER" id="PTHR37953">
    <property type="entry name" value="UPF0127 PROTEIN MJ1496"/>
    <property type="match status" value="1"/>
</dbReference>
<organism evidence="2 3">
    <name type="scientific">Paracoccus spongiarum</name>
    <dbReference type="NCBI Taxonomy" id="3064387"/>
    <lineage>
        <taxon>Bacteria</taxon>
        <taxon>Pseudomonadati</taxon>
        <taxon>Pseudomonadota</taxon>
        <taxon>Alphaproteobacteria</taxon>
        <taxon>Rhodobacterales</taxon>
        <taxon>Paracoccaceae</taxon>
        <taxon>Paracoccus</taxon>
    </lineage>
</organism>
<reference evidence="2 3" key="1">
    <citation type="submission" date="2023-08" db="EMBL/GenBank/DDBJ databases">
        <authorList>
            <person name="Park J.-S."/>
        </authorList>
    </citation>
    <scope>NUCLEOTIDE SEQUENCE [LARGE SCALE GENOMIC DNA]</scope>
    <source>
        <strain evidence="2 3">2205BS29-5</strain>
    </source>
</reference>
<evidence type="ECO:0000313" key="2">
    <source>
        <dbReference type="EMBL" id="MDP5307070.1"/>
    </source>
</evidence>
<dbReference type="InterPro" id="IPR003795">
    <property type="entry name" value="DUF192"/>
</dbReference>
<feature type="chain" id="PRO_5045762640" evidence="1">
    <location>
        <begin position="30"/>
        <end position="191"/>
    </location>
</feature>
<proteinExistence type="predicted"/>
<protein>
    <submittedName>
        <fullName evidence="2">DUF192 domain-containing protein</fullName>
    </submittedName>
</protein>
<accession>A0ABT9JBH8</accession>
<comment type="caution">
    <text evidence="2">The sequence shown here is derived from an EMBL/GenBank/DDBJ whole genome shotgun (WGS) entry which is preliminary data.</text>
</comment>
<name>A0ABT9JBH8_9RHOB</name>
<dbReference type="RefSeq" id="WP_305962923.1">
    <property type="nucleotide sequence ID" value="NZ_JAVAMQ010000006.1"/>
</dbReference>
<dbReference type="Proteomes" id="UP001224997">
    <property type="component" value="Unassembled WGS sequence"/>
</dbReference>
<gene>
    <name evidence="2" type="ORF">Q5Y72_08180</name>
</gene>
<dbReference type="EMBL" id="JAVAMQ010000006">
    <property type="protein sequence ID" value="MDP5307070.1"/>
    <property type="molecule type" value="Genomic_DNA"/>
</dbReference>
<dbReference type="InterPro" id="IPR038695">
    <property type="entry name" value="Saro_0823-like_sf"/>
</dbReference>